<dbReference type="InterPro" id="IPR029058">
    <property type="entry name" value="AB_hydrolase_fold"/>
</dbReference>
<dbReference type="GO" id="GO:0016020">
    <property type="term" value="C:membrane"/>
    <property type="evidence" value="ECO:0007669"/>
    <property type="project" value="TreeGrafter"/>
</dbReference>
<dbReference type="SUPFAM" id="SSF53474">
    <property type="entry name" value="alpha/beta-Hydrolases"/>
    <property type="match status" value="1"/>
</dbReference>
<proteinExistence type="predicted"/>
<dbReference type="InterPro" id="IPR000073">
    <property type="entry name" value="AB_hydrolase_1"/>
</dbReference>
<organism evidence="2 3">
    <name type="scientific">Leptospira perdikensis</name>
    <dbReference type="NCBI Taxonomy" id="2484948"/>
    <lineage>
        <taxon>Bacteria</taxon>
        <taxon>Pseudomonadati</taxon>
        <taxon>Spirochaetota</taxon>
        <taxon>Spirochaetia</taxon>
        <taxon>Leptospirales</taxon>
        <taxon>Leptospiraceae</taxon>
        <taxon>Leptospira</taxon>
    </lineage>
</organism>
<comment type="caution">
    <text evidence="2">The sequence shown here is derived from an EMBL/GenBank/DDBJ whole genome shotgun (WGS) entry which is preliminary data.</text>
</comment>
<dbReference type="PANTHER" id="PTHR43798">
    <property type="entry name" value="MONOACYLGLYCEROL LIPASE"/>
    <property type="match status" value="1"/>
</dbReference>
<reference evidence="2" key="1">
    <citation type="journal article" date="2019" name="PLoS Negl. Trop. Dis.">
        <title>Revisiting the worldwide diversity of Leptospira species in the environment.</title>
        <authorList>
            <person name="Vincent A.T."/>
            <person name="Schiettekatte O."/>
            <person name="Bourhy P."/>
            <person name="Veyrier F.J."/>
            <person name="Picardeau M."/>
        </authorList>
    </citation>
    <scope>NUCLEOTIDE SEQUENCE [LARGE SCALE GENOMIC DNA]</scope>
    <source>
        <strain evidence="2">201702692</strain>
    </source>
</reference>
<dbReference type="InterPro" id="IPR050266">
    <property type="entry name" value="AB_hydrolase_sf"/>
</dbReference>
<dbReference type="Gene3D" id="3.40.50.1820">
    <property type="entry name" value="alpha/beta hydrolase"/>
    <property type="match status" value="1"/>
</dbReference>
<gene>
    <name evidence="2" type="ORF">EHQ49_07655</name>
</gene>
<dbReference type="Proteomes" id="UP000298125">
    <property type="component" value="Unassembled WGS sequence"/>
</dbReference>
<dbReference type="EMBL" id="RQGA01000007">
    <property type="protein sequence ID" value="TGL41432.1"/>
    <property type="molecule type" value="Genomic_DNA"/>
</dbReference>
<sequence>MSERQIYNWKNHRLTYVKHKSLNPKAKETIVLIGGWCSAAGYWGLNIPFFRQFGDVIELDLVGHYPAEIFDQKKGLTLQDFLETQAQGIWASAGEKDITLVGHSTGGMAVLAIASLFPQRIKQVISIAPFVHGPIPGILKIGVVGLRANLGSFFDFGFKVGKSLPKALQIGFSYGVYDSSAFHAREDIKQFLKDYNPQFECLNPRYILMILEMLDRTDIRPIVFGNRVPTLIMRGEEDPVIPGKDVMELERTTPHVKAVLFSECGHFVHMEKQKAAEKVMKDFILMKKVSSSTKKSFF</sequence>
<dbReference type="Pfam" id="PF00561">
    <property type="entry name" value="Abhydrolase_1"/>
    <property type="match status" value="1"/>
</dbReference>
<dbReference type="GO" id="GO:0046464">
    <property type="term" value="P:acylglycerol catabolic process"/>
    <property type="evidence" value="ECO:0007669"/>
    <property type="project" value="TreeGrafter"/>
</dbReference>
<evidence type="ECO:0000313" key="2">
    <source>
        <dbReference type="EMBL" id="TGL41432.1"/>
    </source>
</evidence>
<keyword evidence="3" id="KW-1185">Reference proteome</keyword>
<accession>A0A4R9JGJ1</accession>
<name>A0A4R9JGJ1_9LEPT</name>
<dbReference type="PANTHER" id="PTHR43798:SF33">
    <property type="entry name" value="HYDROLASE, PUTATIVE (AFU_ORTHOLOGUE AFUA_2G14860)-RELATED"/>
    <property type="match status" value="1"/>
</dbReference>
<dbReference type="RefSeq" id="WP_135578043.1">
    <property type="nucleotide sequence ID" value="NZ_RQGA01000007.1"/>
</dbReference>
<protein>
    <submittedName>
        <fullName evidence="2">Alpha/beta hydrolase</fullName>
    </submittedName>
</protein>
<evidence type="ECO:0000259" key="1">
    <source>
        <dbReference type="Pfam" id="PF00561"/>
    </source>
</evidence>
<dbReference type="AlphaFoldDB" id="A0A4R9JGJ1"/>
<dbReference type="GO" id="GO:0047372">
    <property type="term" value="F:monoacylglycerol lipase activity"/>
    <property type="evidence" value="ECO:0007669"/>
    <property type="project" value="TreeGrafter"/>
</dbReference>
<feature type="domain" description="AB hydrolase-1" evidence="1">
    <location>
        <begin position="93"/>
        <end position="272"/>
    </location>
</feature>
<keyword evidence="2" id="KW-0378">Hydrolase</keyword>
<dbReference type="OrthoDB" id="9805423at2"/>
<evidence type="ECO:0000313" key="3">
    <source>
        <dbReference type="Proteomes" id="UP000298125"/>
    </source>
</evidence>